<dbReference type="Pfam" id="PF00085">
    <property type="entry name" value="Thioredoxin"/>
    <property type="match status" value="1"/>
</dbReference>
<evidence type="ECO:0000313" key="1">
    <source>
        <dbReference type="EMBL" id="BBX95370.1"/>
    </source>
</evidence>
<keyword evidence="2" id="KW-1185">Reference proteome</keyword>
<dbReference type="Proteomes" id="UP000466396">
    <property type="component" value="Chromosome"/>
</dbReference>
<organism evidence="1 2">
    <name type="scientific">Mycobacterium lacus</name>
    <dbReference type="NCBI Taxonomy" id="169765"/>
    <lineage>
        <taxon>Bacteria</taxon>
        <taxon>Bacillati</taxon>
        <taxon>Actinomycetota</taxon>
        <taxon>Actinomycetes</taxon>
        <taxon>Mycobacteriales</taxon>
        <taxon>Mycobacteriaceae</taxon>
        <taxon>Mycobacterium</taxon>
    </lineage>
</organism>
<dbReference type="PROSITE" id="PS51352">
    <property type="entry name" value="THIOREDOXIN_2"/>
    <property type="match status" value="1"/>
</dbReference>
<dbReference type="KEGG" id="mlj:MLAC_06640"/>
<dbReference type="CDD" id="cd02947">
    <property type="entry name" value="TRX_family"/>
    <property type="match status" value="1"/>
</dbReference>
<dbReference type="PROSITE" id="PS00194">
    <property type="entry name" value="THIOREDOXIN_1"/>
    <property type="match status" value="1"/>
</dbReference>
<dbReference type="InterPro" id="IPR017937">
    <property type="entry name" value="Thioredoxin_CS"/>
</dbReference>
<dbReference type="Gene3D" id="3.40.30.10">
    <property type="entry name" value="Glutaredoxin"/>
    <property type="match status" value="1"/>
</dbReference>
<dbReference type="InterPro" id="IPR013766">
    <property type="entry name" value="Thioredoxin_domain"/>
</dbReference>
<name>A0A1X1YTP6_9MYCO</name>
<dbReference type="GO" id="GO:0003824">
    <property type="term" value="F:catalytic activity"/>
    <property type="evidence" value="ECO:0007669"/>
    <property type="project" value="UniProtKB-ARBA"/>
</dbReference>
<proteinExistence type="predicted"/>
<accession>A0A1X1YTP6</accession>
<sequence>MTTRDLTAANFLETINGNEIVLVYVWSTFCPACLEFTPTYEDSSTKHPDIVHGKVDFEIEKELVTAAKVRFMPVLMAFKNGALVFKQGGIARPAVLEELIRQLRVYDIDSAAVGGGTHA</sequence>
<evidence type="ECO:0000313" key="2">
    <source>
        <dbReference type="Proteomes" id="UP000466396"/>
    </source>
</evidence>
<protein>
    <submittedName>
        <fullName evidence="1">Thiol reductase thioredoxin</fullName>
    </submittedName>
</protein>
<dbReference type="RefSeq" id="WP_085156856.1">
    <property type="nucleotide sequence ID" value="NZ_AP022581.1"/>
</dbReference>
<reference evidence="1 2" key="1">
    <citation type="journal article" date="2019" name="Emerg. Microbes Infect.">
        <title>Comprehensive subspecies identification of 175 nontuberculous mycobacteria species based on 7547 genomic profiles.</title>
        <authorList>
            <person name="Matsumoto Y."/>
            <person name="Kinjo T."/>
            <person name="Motooka D."/>
            <person name="Nabeya D."/>
            <person name="Jung N."/>
            <person name="Uechi K."/>
            <person name="Horii T."/>
            <person name="Iida T."/>
            <person name="Fujita J."/>
            <person name="Nakamura S."/>
        </authorList>
    </citation>
    <scope>NUCLEOTIDE SEQUENCE [LARGE SCALE GENOMIC DNA]</scope>
    <source>
        <strain evidence="1 2">JCM 15657</strain>
    </source>
</reference>
<gene>
    <name evidence="1" type="primary">trxA_1</name>
    <name evidence="1" type="ORF">MLAC_06640</name>
</gene>
<dbReference type="SUPFAM" id="SSF52833">
    <property type="entry name" value="Thioredoxin-like"/>
    <property type="match status" value="1"/>
</dbReference>
<dbReference type="EMBL" id="AP022581">
    <property type="protein sequence ID" value="BBX95370.1"/>
    <property type="molecule type" value="Genomic_DNA"/>
</dbReference>
<dbReference type="InterPro" id="IPR036249">
    <property type="entry name" value="Thioredoxin-like_sf"/>
</dbReference>
<dbReference type="STRING" id="169765.AWC15_13250"/>
<dbReference type="OrthoDB" id="9790390at2"/>
<dbReference type="AlphaFoldDB" id="A0A1X1YTP6"/>